<reference evidence="1 2" key="2">
    <citation type="journal article" date="2014" name="Emerg. Microbes Infect.">
        <title>Potential impact on kidney infection: a whole-genome analysis of Leptospira santarosai serovar Shermani.</title>
        <authorList>
            <person name="Chou L.F."/>
            <person name="Chen T.W."/>
            <person name="Ko Y.C."/>
            <person name="Pan M.J."/>
            <person name="Tian Y.C."/>
            <person name="Chiu C.H."/>
            <person name="Tang P."/>
            <person name="Hung C.C."/>
            <person name="Yang C.W."/>
        </authorList>
    </citation>
    <scope>NUCLEOTIDE SEQUENCE</scope>
    <source>
        <strain evidence="1 2">LT 821</strain>
    </source>
</reference>
<gene>
    <name evidence="1" type="ORF">LSS_06709</name>
</gene>
<protein>
    <submittedName>
        <fullName evidence="1">Uncharacterized protein</fullName>
    </submittedName>
</protein>
<sequence>MIYRFHKCRILDFVFVFFFRKNGLGRCSRMRKTVCSNSYLLKIPFKQFFVRNVDRNP</sequence>
<dbReference type="Proteomes" id="UP000035800">
    <property type="component" value="Chromosome I"/>
</dbReference>
<name>K8Y3G7_9LEPT</name>
<dbReference type="AlphaFoldDB" id="K8Y3G7"/>
<organism evidence="1 2">
    <name type="scientific">Leptospira santarosai serovar Shermani str. LT 821</name>
    <dbReference type="NCBI Taxonomy" id="758847"/>
    <lineage>
        <taxon>Bacteria</taxon>
        <taxon>Pseudomonadati</taxon>
        <taxon>Spirochaetota</taxon>
        <taxon>Spirochaetia</taxon>
        <taxon>Leptospirales</taxon>
        <taxon>Leptospiraceae</taxon>
        <taxon>Leptospira</taxon>
    </lineage>
</organism>
<reference evidence="1 2" key="1">
    <citation type="journal article" date="2012" name="Gene">
        <title>Sequence of Leptospira santarosai serovar Shermani genome and prediction of virulence-associated genes.</title>
        <authorList>
            <person name="Chou L.F."/>
            <person name="Chen Y.T."/>
            <person name="Lu C.W."/>
            <person name="Ko Y.C."/>
            <person name="Tang C.Y."/>
            <person name="Pan M.J."/>
            <person name="Tian Y.C."/>
            <person name="Chiu C.H."/>
            <person name="Hung C.C."/>
            <person name="Yang C.W."/>
        </authorList>
    </citation>
    <scope>NUCLEOTIDE SEQUENCE [LARGE SCALE GENOMIC DNA]</scope>
    <source>
        <strain evidence="1">LT 821</strain>
    </source>
</reference>
<evidence type="ECO:0000313" key="1">
    <source>
        <dbReference type="EMBL" id="EKT87526.1"/>
    </source>
</evidence>
<evidence type="ECO:0000313" key="2">
    <source>
        <dbReference type="Proteomes" id="UP000035800"/>
    </source>
</evidence>
<dbReference type="STRING" id="758847.LSS_06709"/>
<dbReference type="KEGG" id="lst:LSS_06709"/>
<dbReference type="EMBL" id="CP006694">
    <property type="protein sequence ID" value="EKT87526.1"/>
    <property type="molecule type" value="Genomic_DNA"/>
</dbReference>
<accession>K8Y3G7</accession>
<proteinExistence type="predicted"/>